<dbReference type="EMBL" id="AHNU02000029">
    <property type="protein sequence ID" value="EMN91518.1"/>
    <property type="molecule type" value="Genomic_DNA"/>
</dbReference>
<gene>
    <name evidence="1" type="ORF">LEP1GSC108_3498</name>
</gene>
<protein>
    <submittedName>
        <fullName evidence="1">Uncharacterized protein</fullName>
    </submittedName>
</protein>
<reference evidence="1 2" key="1">
    <citation type="submission" date="2013-01" db="EMBL/GenBank/DDBJ databases">
        <authorList>
            <person name="Harkins D.M."/>
            <person name="Durkin A.S."/>
            <person name="Brinkac L.M."/>
            <person name="Haft D.H."/>
            <person name="Selengut J.D."/>
            <person name="Sanka R."/>
            <person name="DePew J."/>
            <person name="Purushe J."/>
            <person name="Chanthongthip A."/>
            <person name="Lattana O."/>
            <person name="Phetsouvanh R."/>
            <person name="Newton P.N."/>
            <person name="Vinetz J.M."/>
            <person name="Sutton G.G."/>
            <person name="Nierman W.C."/>
            <person name="Fouts D.E."/>
        </authorList>
    </citation>
    <scope>NUCLEOTIDE SEQUENCE [LARGE SCALE GENOMIC DNA]</scope>
    <source>
        <strain evidence="1 2">UI 13098</strain>
    </source>
</reference>
<organism evidence="1 2">
    <name type="scientific">Leptospira weilii str. UI 13098</name>
    <dbReference type="NCBI Taxonomy" id="1088542"/>
    <lineage>
        <taxon>Bacteria</taxon>
        <taxon>Pseudomonadati</taxon>
        <taxon>Spirochaetota</taxon>
        <taxon>Spirochaetia</taxon>
        <taxon>Leptospirales</taxon>
        <taxon>Leptospiraceae</taxon>
        <taxon>Leptospira</taxon>
    </lineage>
</organism>
<sequence length="37" mass="4453">MNYFKNRRSCSLNWSGFLTTRTHKNGTKNEQTVFEKK</sequence>
<proteinExistence type="predicted"/>
<name>M6QGD1_9LEPT</name>
<evidence type="ECO:0000313" key="2">
    <source>
        <dbReference type="Proteomes" id="UP000012118"/>
    </source>
</evidence>
<dbReference type="Proteomes" id="UP000012118">
    <property type="component" value="Unassembled WGS sequence"/>
</dbReference>
<accession>M6QGD1</accession>
<evidence type="ECO:0000313" key="1">
    <source>
        <dbReference type="EMBL" id="EMN91518.1"/>
    </source>
</evidence>
<keyword evidence="2" id="KW-1185">Reference proteome</keyword>
<comment type="caution">
    <text evidence="1">The sequence shown here is derived from an EMBL/GenBank/DDBJ whole genome shotgun (WGS) entry which is preliminary data.</text>
</comment>
<dbReference type="AlphaFoldDB" id="M6QGD1"/>